<dbReference type="GO" id="GO:0006635">
    <property type="term" value="P:fatty acid beta-oxidation"/>
    <property type="evidence" value="ECO:0007669"/>
    <property type="project" value="TreeGrafter"/>
</dbReference>
<evidence type="ECO:0000256" key="3">
    <source>
        <dbReference type="ARBA" id="ARBA00022490"/>
    </source>
</evidence>
<evidence type="ECO:0000256" key="7">
    <source>
        <dbReference type="ARBA" id="ARBA00038883"/>
    </source>
</evidence>
<keyword evidence="3" id="KW-0963">Cytoplasm</keyword>
<evidence type="ECO:0000256" key="12">
    <source>
        <dbReference type="ARBA" id="ARBA00056546"/>
    </source>
</evidence>
<name>A0A5B8Z2W4_CYTDA</name>
<dbReference type="AlphaFoldDB" id="A0A5B8Z2W4"/>
<evidence type="ECO:0000256" key="6">
    <source>
        <dbReference type="ARBA" id="ARBA00036541"/>
    </source>
</evidence>
<keyword evidence="15" id="KW-1185">Reference proteome</keyword>
<reference evidence="15" key="1">
    <citation type="submission" date="2019-08" db="EMBL/GenBank/DDBJ databases">
        <authorList>
            <person name="Zheng X."/>
        </authorList>
    </citation>
    <scope>NUCLEOTIDE SEQUENCE [LARGE SCALE GENOMIC DNA]</scope>
    <source>
        <strain evidence="15">FJAT-25496</strain>
    </source>
</reference>
<accession>A0A5B8Z2W4</accession>
<dbReference type="InterPro" id="IPR029045">
    <property type="entry name" value="ClpP/crotonase-like_dom_sf"/>
</dbReference>
<evidence type="ECO:0000256" key="2">
    <source>
        <dbReference type="ARBA" id="ARBA00005254"/>
    </source>
</evidence>
<evidence type="ECO:0000256" key="1">
    <source>
        <dbReference type="ARBA" id="ARBA00004514"/>
    </source>
</evidence>
<dbReference type="KEGG" id="bda:FSZ17_09295"/>
<organism evidence="14 15">
    <name type="scientific">Cytobacillus dafuensis</name>
    <name type="common">Bacillus dafuensis</name>
    <dbReference type="NCBI Taxonomy" id="1742359"/>
    <lineage>
        <taxon>Bacteria</taxon>
        <taxon>Bacillati</taxon>
        <taxon>Bacillota</taxon>
        <taxon>Bacilli</taxon>
        <taxon>Bacillales</taxon>
        <taxon>Bacillaceae</taxon>
        <taxon>Cytobacillus</taxon>
    </lineage>
</organism>
<dbReference type="EC" id="4.1.1.94" evidence="7"/>
<dbReference type="CDD" id="cd06558">
    <property type="entry name" value="crotonase-like"/>
    <property type="match status" value="1"/>
</dbReference>
<evidence type="ECO:0000256" key="9">
    <source>
        <dbReference type="ARBA" id="ARBA00042052"/>
    </source>
</evidence>
<dbReference type="SUPFAM" id="SSF52096">
    <property type="entry name" value="ClpP/crotonase"/>
    <property type="match status" value="1"/>
</dbReference>
<dbReference type="EMBL" id="CP042593">
    <property type="protein sequence ID" value="QED47432.1"/>
    <property type="molecule type" value="Genomic_DNA"/>
</dbReference>
<dbReference type="PANTHER" id="PTHR11941:SF27">
    <property type="entry name" value="ETHYLMALONYL-COA DECARBOXYLASE"/>
    <property type="match status" value="1"/>
</dbReference>
<dbReference type="Gene3D" id="3.90.226.10">
    <property type="entry name" value="2-enoyl-CoA Hydratase, Chain A, domain 1"/>
    <property type="match status" value="1"/>
</dbReference>
<dbReference type="PANTHER" id="PTHR11941">
    <property type="entry name" value="ENOYL-COA HYDRATASE-RELATED"/>
    <property type="match status" value="1"/>
</dbReference>
<comment type="function">
    <text evidence="12">Decarboxylates ethylmalonyl-CoA, a potentially toxic metabolite, to form butyryl-CoA, suggesting it might be involved in metabolite proofreading. Acts preferentially on (S)-ethylmalonyl-CoA but also has some activity on the (R)-isomer. Also has methylmalonyl-CoA decarboxylase activity at lower level.</text>
</comment>
<dbReference type="RefSeq" id="WP_057769627.1">
    <property type="nucleotide sequence ID" value="NZ_CP042593.1"/>
</dbReference>
<evidence type="ECO:0000256" key="11">
    <source>
        <dbReference type="ARBA" id="ARBA00047446"/>
    </source>
</evidence>
<dbReference type="GO" id="GO:0005829">
    <property type="term" value="C:cytosol"/>
    <property type="evidence" value="ECO:0007669"/>
    <property type="project" value="UniProtKB-SubCell"/>
</dbReference>
<dbReference type="InterPro" id="IPR001753">
    <property type="entry name" value="Enoyl-CoA_hydra/iso"/>
</dbReference>
<dbReference type="GO" id="GO:0016853">
    <property type="term" value="F:isomerase activity"/>
    <property type="evidence" value="ECO:0007669"/>
    <property type="project" value="UniProtKB-KW"/>
</dbReference>
<protein>
    <recommendedName>
        <fullName evidence="8">Ethylmalonyl-CoA decarboxylase</fullName>
        <ecNumber evidence="7">4.1.1.94</ecNumber>
    </recommendedName>
    <alternativeName>
        <fullName evidence="10">Enoyl-CoA hydratase domain-containing protein 1</fullName>
    </alternativeName>
    <alternativeName>
        <fullName evidence="9">Methylmalonyl-CoA decarboxylase</fullName>
    </alternativeName>
</protein>
<evidence type="ECO:0000313" key="15">
    <source>
        <dbReference type="Proteomes" id="UP000321555"/>
    </source>
</evidence>
<keyword evidence="4" id="KW-0456">Lyase</keyword>
<comment type="catalytic activity">
    <reaction evidence="11">
        <text>(S)-methylmalonyl-CoA + H(+) = propanoyl-CoA + CO2</text>
        <dbReference type="Rhea" id="RHEA:61340"/>
        <dbReference type="ChEBI" id="CHEBI:15378"/>
        <dbReference type="ChEBI" id="CHEBI:16526"/>
        <dbReference type="ChEBI" id="CHEBI:57327"/>
        <dbReference type="ChEBI" id="CHEBI:57392"/>
        <dbReference type="EC" id="4.1.1.94"/>
    </reaction>
    <physiologicalReaction direction="left-to-right" evidence="11">
        <dbReference type="Rhea" id="RHEA:61341"/>
    </physiologicalReaction>
</comment>
<dbReference type="OrthoDB" id="9775794at2"/>
<gene>
    <name evidence="14" type="ORF">FSZ17_09295</name>
</gene>
<dbReference type="Proteomes" id="UP000321555">
    <property type="component" value="Chromosome"/>
</dbReference>
<evidence type="ECO:0000256" key="4">
    <source>
        <dbReference type="ARBA" id="ARBA00023239"/>
    </source>
</evidence>
<dbReference type="InterPro" id="IPR018376">
    <property type="entry name" value="Enoyl-CoA_hyd/isom_CS"/>
</dbReference>
<comment type="catalytic activity">
    <reaction evidence="5">
        <text>(2S)-ethylmalonyl-CoA + H(+) = butanoyl-CoA + CO2</text>
        <dbReference type="Rhea" id="RHEA:32131"/>
        <dbReference type="ChEBI" id="CHEBI:15378"/>
        <dbReference type="ChEBI" id="CHEBI:16526"/>
        <dbReference type="ChEBI" id="CHEBI:57371"/>
        <dbReference type="ChEBI" id="CHEBI:60909"/>
        <dbReference type="EC" id="4.1.1.94"/>
    </reaction>
    <physiologicalReaction direction="left-to-right" evidence="5">
        <dbReference type="Rhea" id="RHEA:32132"/>
    </physiologicalReaction>
</comment>
<dbReference type="GO" id="GO:0004492">
    <property type="term" value="F:methyl/ethyl malonyl-CoA decarboxylase activity"/>
    <property type="evidence" value="ECO:0007669"/>
    <property type="project" value="UniProtKB-EC"/>
</dbReference>
<comment type="subcellular location">
    <subcellularLocation>
        <location evidence="1">Cytoplasm</location>
        <location evidence="1">Cytosol</location>
    </subcellularLocation>
</comment>
<proteinExistence type="inferred from homology"/>
<dbReference type="PROSITE" id="PS00166">
    <property type="entry name" value="ENOYL_COA_HYDRATASE"/>
    <property type="match status" value="1"/>
</dbReference>
<comment type="catalytic activity">
    <reaction evidence="6">
        <text>(2R)-ethylmalonyl-CoA + H(+) = butanoyl-CoA + CO2</text>
        <dbReference type="Rhea" id="RHEA:59540"/>
        <dbReference type="ChEBI" id="CHEBI:15378"/>
        <dbReference type="ChEBI" id="CHEBI:16526"/>
        <dbReference type="ChEBI" id="CHEBI:57371"/>
        <dbReference type="ChEBI" id="CHEBI:85316"/>
        <dbReference type="EC" id="4.1.1.94"/>
    </reaction>
    <physiologicalReaction direction="left-to-right" evidence="6">
        <dbReference type="Rhea" id="RHEA:59541"/>
    </physiologicalReaction>
</comment>
<evidence type="ECO:0000313" key="14">
    <source>
        <dbReference type="EMBL" id="QED47432.1"/>
    </source>
</evidence>
<comment type="similarity">
    <text evidence="2 13">Belongs to the enoyl-CoA hydratase/isomerase family.</text>
</comment>
<sequence>MKPYIVEEYDDGILLFTINRPEKRNAVNYEIMDGLEHALNLANDEKVKVFAITGAGDQAFCSGGDLSAFHSLRTEDEAFEMLSRMSDLLVKLFYLQKPTIALLNGTAVGGGCELASACDFRIARKNVRAGFIQGTLAITTGWGGGTFVTEKLLPANAMKMLMEASLYDAEQLKDLGFVQMITDGDLLESSKHFLDKMLLLEGSVLGAYKMMFINKWEKACLKERVNKEVRRCSELWEDEAHHKQVAKFLGKK</sequence>
<keyword evidence="14" id="KW-0413">Isomerase</keyword>
<evidence type="ECO:0000256" key="5">
    <source>
        <dbReference type="ARBA" id="ARBA00036343"/>
    </source>
</evidence>
<dbReference type="STRING" id="1742359.GCA_001439625_00300"/>
<dbReference type="Pfam" id="PF00378">
    <property type="entry name" value="ECH_1"/>
    <property type="match status" value="1"/>
</dbReference>
<evidence type="ECO:0000256" key="13">
    <source>
        <dbReference type="RuleBase" id="RU003707"/>
    </source>
</evidence>
<evidence type="ECO:0000256" key="8">
    <source>
        <dbReference type="ARBA" id="ARBA00039903"/>
    </source>
</evidence>
<evidence type="ECO:0000256" key="10">
    <source>
        <dbReference type="ARBA" id="ARBA00042182"/>
    </source>
</evidence>